<dbReference type="InterPro" id="IPR004507">
    <property type="entry name" value="UbiX-like"/>
</dbReference>
<evidence type="ECO:0000256" key="4">
    <source>
        <dbReference type="ARBA" id="ARBA00022679"/>
    </source>
</evidence>
<evidence type="ECO:0000256" key="2">
    <source>
        <dbReference type="ARBA" id="ARBA00022630"/>
    </source>
</evidence>
<gene>
    <name evidence="6" type="ORF">QPL79_03610</name>
</gene>
<evidence type="ECO:0000256" key="3">
    <source>
        <dbReference type="ARBA" id="ARBA00022643"/>
    </source>
</evidence>
<keyword evidence="7" id="KW-1185">Reference proteome</keyword>
<comment type="caution">
    <text evidence="6">The sequence shown here is derived from an EMBL/GenBank/DDBJ whole genome shotgun (WGS) entry which is preliminary data.</text>
</comment>
<organism evidence="6 7">
    <name type="scientific">Ignisphaera cupida</name>
    <dbReference type="NCBI Taxonomy" id="3050454"/>
    <lineage>
        <taxon>Archaea</taxon>
        <taxon>Thermoproteota</taxon>
        <taxon>Thermoprotei</taxon>
        <taxon>Desulfurococcales</taxon>
        <taxon>Desulfurococcaceae</taxon>
        <taxon>Ignisphaera</taxon>
    </lineage>
</organism>
<keyword evidence="1" id="KW-0637">Prenyltransferase</keyword>
<dbReference type="Gene3D" id="3.40.50.1950">
    <property type="entry name" value="Flavin prenyltransferase-like"/>
    <property type="match status" value="1"/>
</dbReference>
<reference evidence="6 7" key="1">
    <citation type="submission" date="2023-05" db="EMBL/GenBank/DDBJ databases">
        <title>A new hyperthermophilic archaea 'Ignisphaera cupida' sp. nov. and description of the family 'Ignisphaeraceae' fam. nov.</title>
        <authorList>
            <person name="Podosokorskaya O.A."/>
            <person name="Elcheninov A.G."/>
            <person name="Klukina A."/>
            <person name="Merkel A.Y."/>
        </authorList>
    </citation>
    <scope>NUCLEOTIDE SEQUENCE [LARGE SCALE GENOMIC DNA]</scope>
    <source>
        <strain evidence="6 7">4213-co</strain>
    </source>
</reference>
<dbReference type="Pfam" id="PF02441">
    <property type="entry name" value="Flavoprotein"/>
    <property type="match status" value="1"/>
</dbReference>
<keyword evidence="2" id="KW-0285">Flavoprotein</keyword>
<feature type="domain" description="Flavoprotein" evidence="5">
    <location>
        <begin position="1"/>
        <end position="175"/>
    </location>
</feature>
<dbReference type="InterPro" id="IPR036551">
    <property type="entry name" value="Flavin_trans-like"/>
</dbReference>
<accession>A0ABD4Z650</accession>
<dbReference type="InterPro" id="IPR003382">
    <property type="entry name" value="Flavoprotein"/>
</dbReference>
<dbReference type="Proteomes" id="UP001529235">
    <property type="component" value="Unassembled WGS sequence"/>
</dbReference>
<keyword evidence="4" id="KW-0808">Transferase</keyword>
<dbReference type="SUPFAM" id="SSF52507">
    <property type="entry name" value="Homo-oligomeric flavin-containing Cys decarboxylases, HFCD"/>
    <property type="match status" value="1"/>
</dbReference>
<evidence type="ECO:0000256" key="1">
    <source>
        <dbReference type="ARBA" id="ARBA00022602"/>
    </source>
</evidence>
<dbReference type="GO" id="GO:0004659">
    <property type="term" value="F:prenyltransferase activity"/>
    <property type="evidence" value="ECO:0007669"/>
    <property type="project" value="UniProtKB-KW"/>
</dbReference>
<evidence type="ECO:0000259" key="5">
    <source>
        <dbReference type="Pfam" id="PF02441"/>
    </source>
</evidence>
<protein>
    <submittedName>
        <fullName evidence="6">UbiX family flavin prenyltransferase</fullName>
    </submittedName>
</protein>
<proteinExistence type="predicted"/>
<evidence type="ECO:0000313" key="7">
    <source>
        <dbReference type="Proteomes" id="UP001529235"/>
    </source>
</evidence>
<evidence type="ECO:0000313" key="6">
    <source>
        <dbReference type="EMBL" id="MDK6028442.1"/>
    </source>
</evidence>
<dbReference type="EMBL" id="JASNVW010000002">
    <property type="protein sequence ID" value="MDK6028442.1"/>
    <property type="molecule type" value="Genomic_DNA"/>
</dbReference>
<dbReference type="RefSeq" id="WP_285273428.1">
    <property type="nucleotide sequence ID" value="NZ_JASNVW010000002.1"/>
</dbReference>
<keyword evidence="3" id="KW-0288">FMN</keyword>
<dbReference type="NCBIfam" id="TIGR00421">
    <property type="entry name" value="ubiX_pad"/>
    <property type="match status" value="1"/>
</dbReference>
<sequence length="206" mass="22689">MKIFLGVTGASGCVIALRLAEVLSSLGHEIYVVVSENALVVADYECRNRSWFLEKMKSFSKAIYHEKNLHVDIASSSNTLDAYIIAPASIKTLAMIVNGIGENLITRTALVGIRMKKTTLAIVRESPLGVVELTVLLKAAKLGIHIIPAVIGFYSYPQSIKDVIDFVVGKALDALGIQHNLYRRWKGFRDPQFQDPCEYLYGSANS</sequence>
<dbReference type="AlphaFoldDB" id="A0ABD4Z650"/>
<name>A0ABD4Z650_9CREN</name>